<evidence type="ECO:0000256" key="5">
    <source>
        <dbReference type="ARBA" id="ARBA00023136"/>
    </source>
</evidence>
<dbReference type="AlphaFoldDB" id="A0A094Q4C1"/>
<feature type="region of interest" description="Disordered" evidence="6">
    <location>
        <begin position="59"/>
        <end position="88"/>
    </location>
</feature>
<reference evidence="9" key="1">
    <citation type="submission" date="2014-05" db="EMBL/GenBank/DDBJ databases">
        <title>Key roles for freshwater Actinobacteria revealed by deep metagenomic sequencing.</title>
        <authorList>
            <person name="Ghai R."/>
            <person name="Mizuno C.M."/>
            <person name="Picazo A."/>
            <person name="Camacho A."/>
            <person name="Rodriguez-Valera F."/>
        </authorList>
    </citation>
    <scope>NUCLEOTIDE SEQUENCE</scope>
</reference>
<proteinExistence type="predicted"/>
<name>A0A094Q4C1_9ZZZZ</name>
<keyword evidence="4 7" id="KW-1133">Transmembrane helix</keyword>
<dbReference type="InterPro" id="IPR027379">
    <property type="entry name" value="CLS_N"/>
</dbReference>
<gene>
    <name evidence="9" type="ORF">GM50_7240</name>
</gene>
<feature type="domain" description="Cardiolipin synthase N-terminal" evidence="8">
    <location>
        <begin position="14"/>
        <end position="59"/>
    </location>
</feature>
<evidence type="ECO:0000256" key="2">
    <source>
        <dbReference type="ARBA" id="ARBA00022475"/>
    </source>
</evidence>
<evidence type="ECO:0000313" key="9">
    <source>
        <dbReference type="EMBL" id="KGA18940.1"/>
    </source>
</evidence>
<evidence type="ECO:0000259" key="8">
    <source>
        <dbReference type="Pfam" id="PF13396"/>
    </source>
</evidence>
<comment type="subcellular location">
    <subcellularLocation>
        <location evidence="1">Cell membrane</location>
        <topology evidence="1">Multi-pass membrane protein</topology>
    </subcellularLocation>
</comment>
<evidence type="ECO:0000256" key="4">
    <source>
        <dbReference type="ARBA" id="ARBA00022989"/>
    </source>
</evidence>
<organism evidence="9">
    <name type="scientific">freshwater metagenome</name>
    <dbReference type="NCBI Taxonomy" id="449393"/>
    <lineage>
        <taxon>unclassified sequences</taxon>
        <taxon>metagenomes</taxon>
        <taxon>ecological metagenomes</taxon>
    </lineage>
</organism>
<evidence type="ECO:0000256" key="3">
    <source>
        <dbReference type="ARBA" id="ARBA00022692"/>
    </source>
</evidence>
<keyword evidence="3 7" id="KW-0812">Transmembrane</keyword>
<keyword evidence="2" id="KW-1003">Cell membrane</keyword>
<dbReference type="Pfam" id="PF13396">
    <property type="entry name" value="PLDc_N"/>
    <property type="match status" value="1"/>
</dbReference>
<evidence type="ECO:0000256" key="1">
    <source>
        <dbReference type="ARBA" id="ARBA00004651"/>
    </source>
</evidence>
<evidence type="ECO:0000256" key="6">
    <source>
        <dbReference type="SAM" id="MobiDB-lite"/>
    </source>
</evidence>
<accession>A0A094Q4C1</accession>
<keyword evidence="5 7" id="KW-0472">Membrane</keyword>
<dbReference type="GO" id="GO:0005886">
    <property type="term" value="C:plasma membrane"/>
    <property type="evidence" value="ECO:0007669"/>
    <property type="project" value="UniProtKB-SubCell"/>
</dbReference>
<dbReference type="EMBL" id="JNSK01000018">
    <property type="protein sequence ID" value="KGA18940.1"/>
    <property type="molecule type" value="Genomic_DNA"/>
</dbReference>
<evidence type="ECO:0000256" key="7">
    <source>
        <dbReference type="SAM" id="Phobius"/>
    </source>
</evidence>
<feature type="transmembrane region" description="Helical" evidence="7">
    <location>
        <begin position="38"/>
        <end position="57"/>
    </location>
</feature>
<sequence>MVKGLIFLTIALAALQLYAFVDCAMRDDSLIKRLPKWGWLLIIFFLQAFGAIAYFIAGRKPKGGGGKKQGPQRRILPPDDDPDFLRKL</sequence>
<protein>
    <recommendedName>
        <fullName evidence="8">Cardiolipin synthase N-terminal domain-containing protein</fullName>
    </recommendedName>
</protein>
<comment type="caution">
    <text evidence="9">The sequence shown here is derived from an EMBL/GenBank/DDBJ whole genome shotgun (WGS) entry which is preliminary data.</text>
</comment>